<gene>
    <name evidence="4" type="ORF">C8D97_10464</name>
</gene>
<accession>A0A316FYS0</accession>
<evidence type="ECO:0000313" key="4">
    <source>
        <dbReference type="EMBL" id="PWK52846.1"/>
    </source>
</evidence>
<dbReference type="InterPro" id="IPR010359">
    <property type="entry name" value="IrrE_HExxH"/>
</dbReference>
<dbReference type="RefSeq" id="WP_109762832.1">
    <property type="nucleotide sequence ID" value="NZ_QGGU01000004.1"/>
</dbReference>
<dbReference type="Gene3D" id="2.60.40.2020">
    <property type="match status" value="1"/>
</dbReference>
<dbReference type="Gene3D" id="1.10.10.2910">
    <property type="match status" value="1"/>
</dbReference>
<evidence type="ECO:0000256" key="1">
    <source>
        <dbReference type="ARBA" id="ARBA00022690"/>
    </source>
</evidence>
<dbReference type="InterPro" id="IPR036331">
    <property type="entry name" value="Chagasin-like_sf"/>
</dbReference>
<dbReference type="GO" id="GO:0004869">
    <property type="term" value="F:cysteine-type endopeptidase inhibitor activity"/>
    <property type="evidence" value="ECO:0007669"/>
    <property type="project" value="UniProtKB-KW"/>
</dbReference>
<sequence>MRSKRDKAILKGIQAAKELHYQLDTQSRLRSNEKRIDISSAVEHLELPMIFRPLKGLLGAYIPGEAPGIIITTERRLSIQRYTAAHELGHYYLQHNLSADDEAVIGRSTKHSDDIPLQELEAEAFAGEFLLPKKLLLNICRGLRLGKVDLKNPVNVYKISSRAGVSYEAAAIALLNYKFIDLNTYPDVKAFPRKECKQELLGSWERHVEKFDLDIICLNESDNNSHIKLESNDFVILELPEPAASGYLWQGMDAILNLKLLEDSRKFSETENLGGVVKRRLLLSGSGEVSVYLRLKRPWENDIKKEFSVSLDFSGRGIGLSKV</sequence>
<keyword evidence="5" id="KW-1185">Reference proteome</keyword>
<evidence type="ECO:0000259" key="3">
    <source>
        <dbReference type="Pfam" id="PF06114"/>
    </source>
</evidence>
<feature type="domain" description="IrrE N-terminal-like" evidence="3">
    <location>
        <begin position="66"/>
        <end position="174"/>
    </location>
</feature>
<organism evidence="4 5">
    <name type="scientific">Pleionea mediterranea</name>
    <dbReference type="NCBI Taxonomy" id="523701"/>
    <lineage>
        <taxon>Bacteria</taxon>
        <taxon>Pseudomonadati</taxon>
        <taxon>Pseudomonadota</taxon>
        <taxon>Gammaproteobacteria</taxon>
        <taxon>Oceanospirillales</taxon>
        <taxon>Pleioneaceae</taxon>
        <taxon>Pleionea</taxon>
    </lineage>
</organism>
<keyword evidence="2" id="KW-0789">Thiol protease inhibitor</keyword>
<name>A0A316FYS0_9GAMM</name>
<evidence type="ECO:0000313" key="5">
    <source>
        <dbReference type="Proteomes" id="UP000245790"/>
    </source>
</evidence>
<dbReference type="Pfam" id="PF06114">
    <property type="entry name" value="Peptidase_M78"/>
    <property type="match status" value="1"/>
</dbReference>
<dbReference type="Proteomes" id="UP000245790">
    <property type="component" value="Unassembled WGS sequence"/>
</dbReference>
<keyword evidence="1" id="KW-0646">Protease inhibitor</keyword>
<dbReference type="EMBL" id="QGGU01000004">
    <property type="protein sequence ID" value="PWK52846.1"/>
    <property type="molecule type" value="Genomic_DNA"/>
</dbReference>
<proteinExistence type="predicted"/>
<protein>
    <submittedName>
        <fullName evidence="4">Chagasin family peptidase inhibitor I42</fullName>
    </submittedName>
</protein>
<dbReference type="SUPFAM" id="SSF141066">
    <property type="entry name" value="ICP-like"/>
    <property type="match status" value="1"/>
</dbReference>
<reference evidence="4 5" key="1">
    <citation type="submission" date="2018-05" db="EMBL/GenBank/DDBJ databases">
        <title>Genomic Encyclopedia of Type Strains, Phase IV (KMG-IV): sequencing the most valuable type-strain genomes for metagenomic binning, comparative biology and taxonomic classification.</title>
        <authorList>
            <person name="Goeker M."/>
        </authorList>
    </citation>
    <scope>NUCLEOTIDE SEQUENCE [LARGE SCALE GENOMIC DNA]</scope>
    <source>
        <strain evidence="4 5">DSM 25350</strain>
    </source>
</reference>
<dbReference type="AlphaFoldDB" id="A0A316FYS0"/>
<dbReference type="PANTHER" id="PTHR43236:SF1">
    <property type="entry name" value="BLL7220 PROTEIN"/>
    <property type="match status" value="1"/>
</dbReference>
<dbReference type="InterPro" id="IPR052345">
    <property type="entry name" value="Rad_response_metalloprotease"/>
</dbReference>
<dbReference type="PANTHER" id="PTHR43236">
    <property type="entry name" value="ANTITOXIN HIGA1"/>
    <property type="match status" value="1"/>
</dbReference>
<comment type="caution">
    <text evidence="4">The sequence shown here is derived from an EMBL/GenBank/DDBJ whole genome shotgun (WGS) entry which is preliminary data.</text>
</comment>
<evidence type="ECO:0000256" key="2">
    <source>
        <dbReference type="ARBA" id="ARBA00022704"/>
    </source>
</evidence>
<dbReference type="OrthoDB" id="9796786at2"/>